<reference evidence="1 2" key="1">
    <citation type="submission" date="2019-08" db="EMBL/GenBank/DDBJ databases">
        <authorList>
            <person name="Alioto T."/>
            <person name="Alioto T."/>
            <person name="Gomez Garrido J."/>
        </authorList>
    </citation>
    <scope>NUCLEOTIDE SEQUENCE [LARGE SCALE GENOMIC DNA]</scope>
</reference>
<accession>A0A5E4MC30</accession>
<name>A0A5E4MC30_9HEMI</name>
<dbReference type="Proteomes" id="UP000325440">
    <property type="component" value="Unassembled WGS sequence"/>
</dbReference>
<keyword evidence="2" id="KW-1185">Reference proteome</keyword>
<gene>
    <name evidence="1" type="ORF">CINCED_3A015687</name>
</gene>
<dbReference type="EMBL" id="CABPRJ010000486">
    <property type="protein sequence ID" value="VVC28968.1"/>
    <property type="molecule type" value="Genomic_DNA"/>
</dbReference>
<proteinExistence type="predicted"/>
<dbReference type="InterPro" id="IPR038217">
    <property type="entry name" value="MRG_C_sf"/>
</dbReference>
<evidence type="ECO:0000313" key="1">
    <source>
        <dbReference type="EMBL" id="VVC28968.1"/>
    </source>
</evidence>
<dbReference type="AlphaFoldDB" id="A0A5E4MC30"/>
<protein>
    <submittedName>
        <fullName evidence="1">Uncharacterized protein</fullName>
    </submittedName>
</protein>
<dbReference type="Gene3D" id="1.10.274.30">
    <property type="entry name" value="MRG domain"/>
    <property type="match status" value="1"/>
</dbReference>
<organism evidence="1 2">
    <name type="scientific">Cinara cedri</name>
    <dbReference type="NCBI Taxonomy" id="506608"/>
    <lineage>
        <taxon>Eukaryota</taxon>
        <taxon>Metazoa</taxon>
        <taxon>Ecdysozoa</taxon>
        <taxon>Arthropoda</taxon>
        <taxon>Hexapoda</taxon>
        <taxon>Insecta</taxon>
        <taxon>Pterygota</taxon>
        <taxon>Neoptera</taxon>
        <taxon>Paraneoptera</taxon>
        <taxon>Hemiptera</taxon>
        <taxon>Sternorrhyncha</taxon>
        <taxon>Aphidomorpha</taxon>
        <taxon>Aphidoidea</taxon>
        <taxon>Aphididae</taxon>
        <taxon>Lachninae</taxon>
        <taxon>Cinara</taxon>
    </lineage>
</organism>
<evidence type="ECO:0000313" key="2">
    <source>
        <dbReference type="Proteomes" id="UP000325440"/>
    </source>
</evidence>
<sequence>MAEMDGTSRNHKKDDIMRIRNYTFPSILMEILEIDRYIVNCHDAILENPSNVMDINIANMLDDYIVYNFLQGMVKGRKSVEFAMDLLRVFNFYQEKQLLYNNEVKRDLINKISVQSVASQKMLYDVPDQDKRFWWPIHNRDPGAQLFPRGF</sequence>